<reference evidence="3" key="1">
    <citation type="submission" date="2023-06" db="EMBL/GenBank/DDBJ databases">
        <title>Genome-scale phylogeny and comparative genomics of the fungal order Sordariales.</title>
        <authorList>
            <consortium name="Lawrence Berkeley National Laboratory"/>
            <person name="Hensen N."/>
            <person name="Bonometti L."/>
            <person name="Westerberg I."/>
            <person name="Brannstrom I.O."/>
            <person name="Guillou S."/>
            <person name="Cros-Aarteil S."/>
            <person name="Calhoun S."/>
            <person name="Haridas S."/>
            <person name="Kuo A."/>
            <person name="Mondo S."/>
            <person name="Pangilinan J."/>
            <person name="Riley R."/>
            <person name="LaButti K."/>
            <person name="Andreopoulos B."/>
            <person name="Lipzen A."/>
            <person name="Chen C."/>
            <person name="Yanf M."/>
            <person name="Daum C."/>
            <person name="Ng V."/>
            <person name="Clum A."/>
            <person name="Steindorff A."/>
            <person name="Ohm R."/>
            <person name="Martin F."/>
            <person name="Silar P."/>
            <person name="Natvig D."/>
            <person name="Lalanne C."/>
            <person name="Gautier V."/>
            <person name="Ament-velasquez S.L."/>
            <person name="Kruys A."/>
            <person name="Hutchinson M.I."/>
            <person name="Powell A.J."/>
            <person name="Barry K."/>
            <person name="Miller A.N."/>
            <person name="Grigoriev I.V."/>
            <person name="Debuchy R."/>
            <person name="Gladieux P."/>
            <person name="Thoren M.H."/>
            <person name="Johannesson H."/>
        </authorList>
    </citation>
    <scope>NUCLEOTIDE SEQUENCE</scope>
    <source>
        <strain evidence="3">SMH3391-2</strain>
    </source>
</reference>
<comment type="caution">
    <text evidence="3">The sequence shown here is derived from an EMBL/GenBank/DDBJ whole genome shotgun (WGS) entry which is preliminary data.</text>
</comment>
<evidence type="ECO:0000313" key="3">
    <source>
        <dbReference type="EMBL" id="KAK0616118.1"/>
    </source>
</evidence>
<feature type="transmembrane region" description="Helical" evidence="2">
    <location>
        <begin position="824"/>
        <end position="848"/>
    </location>
</feature>
<evidence type="ECO:0000313" key="4">
    <source>
        <dbReference type="Proteomes" id="UP001174934"/>
    </source>
</evidence>
<sequence>MSPSRAGHEGGEGWRMGSGLGFGQGTVHVVRAGGGRELDAGSSGWMEEVSCWSTRLQDTVAAMLSEAIASLALWDHFFLSTLLLPLLFCLATVLLTIDTSPDRVRRNPCLYYLAKCNFLLVKFTCFGLAVLVDYFAYSRSVGHTGIRLTDQFFFTGESGWDEEESGLVKNREKYDWQVRLISSQRDLETEFRQSQIARLSSAILANDEVIRTLRADVQTGHWVVDNVKAEHAKRRAAADRARRFATVFRPLDSQRVRPRADSFNSSGSSCGPSSRFRLLPFPPPIVQAPVPTMQAPQPPSVQISQTVDREIEMCLDPRPALSLDTTLARLFSDLLLDSGSPMDVDSGSPMEVCTLSPVSPLDIDMLTPDSLSSGSLMDTLSLVSPLDVEMPDAELPVPDNLVVRVDNGNMENFDLSPWILDLPTVEPAPAALEQSVPAPAPDRSIPWFIPRFVPAPRIFLPAPAPEPEPAPQPAPEPAPEPATRPTLSRPSSSPLVPGKPQSPETTPMASSSRSATLLEVGSKGKAPAPATVPMAPAPKEPSARPLLVFGQPEPEISSKAKGKRKTAATDETEDLARQSTSNLAPFMTTPAGLPTRSAALPNDTRTWEGLDLMHAVSQLLRKATDFAVISFDEVDRDAVRRWLKLCEEEVEAGVERLNDLRGGNWKDQALSYAEADEWIRVKILQSFRRPLKGLDNGRINELLEATREFAAKLPGVCQIDLQEMRIPEAKGSTAEPLPLGLVALAAGFCQSSPRHLIKIPNGQLYFCTDYGLPLVSVEKMALKWWGIVAIVYGVVQLLITIRWMTSLVREVKKKWPGVRKDGCLWVLVLLGLFLFTFLWPLSPIFSFWCGQGQKCCGLDWRGLSKKIIGEKKDSESELENAEEGRGPGIINQEPAPQENLQVPPSYGEATATTESQEQAK</sequence>
<feature type="transmembrane region" description="Helical" evidence="2">
    <location>
        <begin position="77"/>
        <end position="97"/>
    </location>
</feature>
<keyword evidence="2" id="KW-0472">Membrane</keyword>
<organism evidence="3 4">
    <name type="scientific">Bombardia bombarda</name>
    <dbReference type="NCBI Taxonomy" id="252184"/>
    <lineage>
        <taxon>Eukaryota</taxon>
        <taxon>Fungi</taxon>
        <taxon>Dikarya</taxon>
        <taxon>Ascomycota</taxon>
        <taxon>Pezizomycotina</taxon>
        <taxon>Sordariomycetes</taxon>
        <taxon>Sordariomycetidae</taxon>
        <taxon>Sordariales</taxon>
        <taxon>Lasiosphaeriaceae</taxon>
        <taxon>Bombardia</taxon>
    </lineage>
</organism>
<feature type="compositionally biased region" description="Polar residues" evidence="1">
    <location>
        <begin position="910"/>
        <end position="920"/>
    </location>
</feature>
<feature type="compositionally biased region" description="Low complexity" evidence="1">
    <location>
        <begin position="483"/>
        <end position="495"/>
    </location>
</feature>
<feature type="region of interest" description="Disordered" evidence="1">
    <location>
        <begin position="871"/>
        <end position="920"/>
    </location>
</feature>
<gene>
    <name evidence="3" type="ORF">B0T17DRAFT_645893</name>
</gene>
<protein>
    <recommendedName>
        <fullName evidence="5">Transmembrane protein</fullName>
    </recommendedName>
</protein>
<feature type="compositionally biased region" description="Pro residues" evidence="1">
    <location>
        <begin position="462"/>
        <end position="482"/>
    </location>
</feature>
<evidence type="ECO:0000256" key="2">
    <source>
        <dbReference type="SAM" id="Phobius"/>
    </source>
</evidence>
<dbReference type="AlphaFoldDB" id="A0AA40BWC6"/>
<proteinExistence type="predicted"/>
<feature type="transmembrane region" description="Helical" evidence="2">
    <location>
        <begin position="784"/>
        <end position="803"/>
    </location>
</feature>
<feature type="region of interest" description="Disordered" evidence="1">
    <location>
        <begin position="460"/>
        <end position="576"/>
    </location>
</feature>
<keyword evidence="2" id="KW-1133">Transmembrane helix</keyword>
<name>A0AA40BWC6_9PEZI</name>
<feature type="compositionally biased region" description="Polar residues" evidence="1">
    <location>
        <begin position="502"/>
        <end position="515"/>
    </location>
</feature>
<keyword evidence="4" id="KW-1185">Reference proteome</keyword>
<evidence type="ECO:0008006" key="5">
    <source>
        <dbReference type="Google" id="ProtNLM"/>
    </source>
</evidence>
<evidence type="ECO:0000256" key="1">
    <source>
        <dbReference type="SAM" id="MobiDB-lite"/>
    </source>
</evidence>
<dbReference type="Proteomes" id="UP001174934">
    <property type="component" value="Unassembled WGS sequence"/>
</dbReference>
<accession>A0AA40BWC6</accession>
<dbReference type="EMBL" id="JAULSR010000006">
    <property type="protein sequence ID" value="KAK0616118.1"/>
    <property type="molecule type" value="Genomic_DNA"/>
</dbReference>
<feature type="transmembrane region" description="Helical" evidence="2">
    <location>
        <begin position="118"/>
        <end position="137"/>
    </location>
</feature>
<keyword evidence="2" id="KW-0812">Transmembrane</keyword>